<dbReference type="SUPFAM" id="SSF55103">
    <property type="entry name" value="FAD-linked oxidases, C-terminal domain"/>
    <property type="match status" value="1"/>
</dbReference>
<evidence type="ECO:0000256" key="1">
    <source>
        <dbReference type="ARBA" id="ARBA00001974"/>
    </source>
</evidence>
<dbReference type="AlphaFoldDB" id="Q3ARF0"/>
<dbReference type="InterPro" id="IPR006094">
    <property type="entry name" value="Oxid_FAD_bind_N"/>
</dbReference>
<feature type="domain" description="FAD-binding PCMH-type" evidence="5">
    <location>
        <begin position="21"/>
        <end position="238"/>
    </location>
</feature>
<dbReference type="PANTHER" id="PTHR42934">
    <property type="entry name" value="GLYCOLATE OXIDASE SUBUNIT GLCD"/>
    <property type="match status" value="1"/>
</dbReference>
<dbReference type="Gene3D" id="3.30.43.10">
    <property type="entry name" value="Uridine Diphospho-n-acetylenolpyruvylglucosamine Reductase, domain 2"/>
    <property type="match status" value="1"/>
</dbReference>
<dbReference type="Gene3D" id="1.10.45.10">
    <property type="entry name" value="Vanillyl-alcohol Oxidase, Chain A, domain 4"/>
    <property type="match status" value="1"/>
</dbReference>
<name>Q3ARF0_CHLCH</name>
<dbReference type="GO" id="GO:0004458">
    <property type="term" value="F:D-lactate dehydrogenase (cytochrome) activity"/>
    <property type="evidence" value="ECO:0007669"/>
    <property type="project" value="UniProtKB-EC"/>
</dbReference>
<gene>
    <name evidence="6" type="ordered locus">Cag_1163</name>
</gene>
<protein>
    <submittedName>
        <fullName evidence="6">Oxidoreductase, FAD-binding protein</fullName>
        <ecNumber evidence="6">1.1.2.4</ecNumber>
    </submittedName>
</protein>
<dbReference type="InterPro" id="IPR016169">
    <property type="entry name" value="FAD-bd_PCMH_sub2"/>
</dbReference>
<accession>Q3ARF0</accession>
<proteinExistence type="predicted"/>
<keyword evidence="3" id="KW-0274">FAD</keyword>
<dbReference type="eggNOG" id="COG0277">
    <property type="taxonomic scope" value="Bacteria"/>
</dbReference>
<evidence type="ECO:0000256" key="2">
    <source>
        <dbReference type="ARBA" id="ARBA00022630"/>
    </source>
</evidence>
<evidence type="ECO:0000259" key="5">
    <source>
        <dbReference type="PROSITE" id="PS51387"/>
    </source>
</evidence>
<dbReference type="Gene3D" id="3.30.70.2740">
    <property type="match status" value="1"/>
</dbReference>
<dbReference type="GO" id="GO:0071949">
    <property type="term" value="F:FAD binding"/>
    <property type="evidence" value="ECO:0007669"/>
    <property type="project" value="InterPro"/>
</dbReference>
<keyword evidence="4 6" id="KW-0560">Oxidoreductase</keyword>
<evidence type="ECO:0000313" key="6">
    <source>
        <dbReference type="EMBL" id="ABB28425.1"/>
    </source>
</evidence>
<sequence length="498" mass="55715">MIVSTKQETIAGYLNDTSHIKAGHSPAIYFPESVEEIAELLSNATTDGRRFMLSGNGTGTTGGRIPFGDCILSLQKLNHIGRVTEQGEGKATITVQAGALLGDIQKVVEQQGWLYPPDPTEKLCFIGSTIANNSSGARTFRYGATRNHIERLLIVLPTGDMLNLRRGTCFADADGFFNLSLLSGKELRLQRPNYVMPNTSKHNAGYFTKEGLDALDLFIGSEGTLGVIAEAELRLIALPEAIISSLVYFSHIDDLFTFIHELRHPEDGVLPRAIELFEKNALHFLAQRYPEVPAESAGAIFLEQEITAATEERHLDRLLALMERCNAMSDHSWLALDPQEQARLREFRHSLPLLVNDWLNQQQESKISADMAVPEANFRELYNYYCSACEGEGFVYIIFGHVGNDHVHLNILPRNHEEFVRAKALYRVFIKKVMELGGTLSAEHGIGKLKAEYLSSMYSAEAIREMVRIKRFFDPHLTLNIGNVLLKEYLIDEKSSVM</sequence>
<dbReference type="KEGG" id="cch:Cag_1163"/>
<dbReference type="STRING" id="340177.Cag_1163"/>
<dbReference type="EC" id="1.1.2.4" evidence="6"/>
<dbReference type="OrthoDB" id="9767256at2"/>
<evidence type="ECO:0000256" key="3">
    <source>
        <dbReference type="ARBA" id="ARBA00022827"/>
    </source>
</evidence>
<dbReference type="HOGENOM" id="CLU_017779_9_2_10"/>
<dbReference type="Pfam" id="PF01565">
    <property type="entry name" value="FAD_binding_4"/>
    <property type="match status" value="1"/>
</dbReference>
<organism evidence="6">
    <name type="scientific">Chlorobium chlorochromatii (strain CaD3)</name>
    <dbReference type="NCBI Taxonomy" id="340177"/>
    <lineage>
        <taxon>Bacteria</taxon>
        <taxon>Pseudomonadati</taxon>
        <taxon>Chlorobiota</taxon>
        <taxon>Chlorobiia</taxon>
        <taxon>Chlorobiales</taxon>
        <taxon>Chlorobiaceae</taxon>
        <taxon>Chlorobium/Pelodictyon group</taxon>
        <taxon>Chlorobium</taxon>
    </lineage>
</organism>
<dbReference type="EMBL" id="CP000108">
    <property type="protein sequence ID" value="ABB28425.1"/>
    <property type="molecule type" value="Genomic_DNA"/>
</dbReference>
<dbReference type="Gene3D" id="3.30.465.10">
    <property type="match status" value="1"/>
</dbReference>
<dbReference type="PANTHER" id="PTHR42934:SF2">
    <property type="entry name" value="GLYCOLATE OXIDASE SUBUNIT GLCD"/>
    <property type="match status" value="1"/>
</dbReference>
<dbReference type="InterPro" id="IPR016164">
    <property type="entry name" value="FAD-linked_Oxase-like_C"/>
</dbReference>
<dbReference type="InterPro" id="IPR016171">
    <property type="entry name" value="Vanillyl_alc_oxidase_C-sub2"/>
</dbReference>
<reference evidence="6" key="1">
    <citation type="submission" date="2005-08" db="EMBL/GenBank/DDBJ databases">
        <title>Complete sequence of Chlorobium chlorochromatii CaD3.</title>
        <authorList>
            <person name="Copeland A."/>
            <person name="Lucas S."/>
            <person name="Lapidus A."/>
            <person name="Barry K."/>
            <person name="Detter J.C."/>
            <person name="Glavina T."/>
            <person name="Hammon N."/>
            <person name="Israni S."/>
            <person name="Pitluck S."/>
            <person name="Bryant D."/>
            <person name="Schmutz J."/>
            <person name="Larimer F."/>
            <person name="Land M."/>
            <person name="Kyrpides N."/>
            <person name="Ivanova N."/>
            <person name="Richardson P."/>
        </authorList>
    </citation>
    <scope>NUCLEOTIDE SEQUENCE [LARGE SCALE GENOMIC DNA]</scope>
    <source>
        <strain evidence="6">CaD3</strain>
    </source>
</reference>
<dbReference type="InterPro" id="IPR036318">
    <property type="entry name" value="FAD-bd_PCMH-like_sf"/>
</dbReference>
<evidence type="ECO:0000256" key="4">
    <source>
        <dbReference type="ARBA" id="ARBA00023002"/>
    </source>
</evidence>
<comment type="cofactor">
    <cofactor evidence="1">
        <name>FAD</name>
        <dbReference type="ChEBI" id="CHEBI:57692"/>
    </cofactor>
</comment>
<dbReference type="InterPro" id="IPR016166">
    <property type="entry name" value="FAD-bd_PCMH"/>
</dbReference>
<dbReference type="InterPro" id="IPR051914">
    <property type="entry name" value="FAD-linked_OxidoTrans_Type4"/>
</dbReference>
<dbReference type="SUPFAM" id="SSF56176">
    <property type="entry name" value="FAD-binding/transporter-associated domain-like"/>
    <property type="match status" value="1"/>
</dbReference>
<dbReference type="InterPro" id="IPR016167">
    <property type="entry name" value="FAD-bd_PCMH_sub1"/>
</dbReference>
<dbReference type="InterPro" id="IPR004113">
    <property type="entry name" value="FAD-bd_oxidored_4_C"/>
</dbReference>
<dbReference type="PROSITE" id="PS51387">
    <property type="entry name" value="FAD_PCMH"/>
    <property type="match status" value="1"/>
</dbReference>
<keyword evidence="2" id="KW-0285">Flavoprotein</keyword>
<dbReference type="Pfam" id="PF02913">
    <property type="entry name" value="FAD-oxidase_C"/>
    <property type="match status" value="1"/>
</dbReference>